<evidence type="ECO:0000313" key="2">
    <source>
        <dbReference type="EMBL" id="OSQ39751.1"/>
    </source>
</evidence>
<dbReference type="PANTHER" id="PTHR43685">
    <property type="entry name" value="GLYCOSYLTRANSFERASE"/>
    <property type="match status" value="1"/>
</dbReference>
<gene>
    <name evidence="2" type="ORF">TMES_07310</name>
</gene>
<accession>A0A1Y2L2P5</accession>
<reference evidence="2 3" key="1">
    <citation type="submission" date="2014-03" db="EMBL/GenBank/DDBJ databases">
        <title>The draft genome sequence of Thalassospira mesophila JCM 18969.</title>
        <authorList>
            <person name="Lai Q."/>
            <person name="Shao Z."/>
        </authorList>
    </citation>
    <scope>NUCLEOTIDE SEQUENCE [LARGE SCALE GENOMIC DNA]</scope>
    <source>
        <strain evidence="2 3">JCM 18969</strain>
    </source>
</reference>
<protein>
    <recommendedName>
        <fullName evidence="1">Glycosyltransferase 2-like domain-containing protein</fullName>
    </recommendedName>
</protein>
<dbReference type="STRING" id="1293891.TMES_07310"/>
<dbReference type="OrthoDB" id="5291101at2"/>
<dbReference type="InterPro" id="IPR029044">
    <property type="entry name" value="Nucleotide-diphossugar_trans"/>
</dbReference>
<comment type="caution">
    <text evidence="2">The sequence shown here is derived from an EMBL/GenBank/DDBJ whole genome shotgun (WGS) entry which is preliminary data.</text>
</comment>
<dbReference type="AlphaFoldDB" id="A0A1Y2L2P5"/>
<evidence type="ECO:0000313" key="3">
    <source>
        <dbReference type="Proteomes" id="UP000193391"/>
    </source>
</evidence>
<feature type="domain" description="Glycosyltransferase 2-like" evidence="1">
    <location>
        <begin position="20"/>
        <end position="171"/>
    </location>
</feature>
<dbReference type="InterPro" id="IPR050834">
    <property type="entry name" value="Glycosyltransf_2"/>
</dbReference>
<dbReference type="Gene3D" id="3.90.550.10">
    <property type="entry name" value="Spore Coat Polysaccharide Biosynthesis Protein SpsA, Chain A"/>
    <property type="match status" value="1"/>
</dbReference>
<keyword evidence="3" id="KW-1185">Reference proteome</keyword>
<dbReference type="CDD" id="cd00761">
    <property type="entry name" value="Glyco_tranf_GTA_type"/>
    <property type="match status" value="1"/>
</dbReference>
<sequence length="278" mass="30536">MTENADAGAGADAGVAKTITVVTTIHNGQGHWPEFFANLQAILGPDDPAIIVDDGSFPAVCLPEILAGDKRVALLSPGKIGRGAALNLAISHAQTAFIAIQDVDDRSDPARLPAMKQLAARYPGQLIFCQAIRHGKTNGVVPTSTPKDAPIRPIAAARLYRGNPFHHSCLAFSKSLWQAVGGYNAALPCCLDLDFYLRTLAHSPHPMMLLCCPLVTRHTGPNRHYFGLPPKLYHETVLAIRARYRRQIQPPFWLRVYDLRHFVLAIYARLNKQRRNNA</sequence>
<dbReference type="InterPro" id="IPR001173">
    <property type="entry name" value="Glyco_trans_2-like"/>
</dbReference>
<name>A0A1Y2L2P5_9PROT</name>
<proteinExistence type="predicted"/>
<evidence type="ECO:0000259" key="1">
    <source>
        <dbReference type="Pfam" id="PF00535"/>
    </source>
</evidence>
<dbReference type="EMBL" id="JFKA01000002">
    <property type="protein sequence ID" value="OSQ39751.1"/>
    <property type="molecule type" value="Genomic_DNA"/>
</dbReference>
<dbReference type="Pfam" id="PF00535">
    <property type="entry name" value="Glycos_transf_2"/>
    <property type="match status" value="1"/>
</dbReference>
<dbReference type="SUPFAM" id="SSF53448">
    <property type="entry name" value="Nucleotide-diphospho-sugar transferases"/>
    <property type="match status" value="1"/>
</dbReference>
<dbReference type="Proteomes" id="UP000193391">
    <property type="component" value="Unassembled WGS sequence"/>
</dbReference>
<dbReference type="RefSeq" id="WP_085580923.1">
    <property type="nucleotide sequence ID" value="NZ_JFKA01000002.1"/>
</dbReference>
<dbReference type="PANTHER" id="PTHR43685:SF2">
    <property type="entry name" value="GLYCOSYLTRANSFERASE 2-LIKE DOMAIN-CONTAINING PROTEIN"/>
    <property type="match status" value="1"/>
</dbReference>
<organism evidence="2 3">
    <name type="scientific">Thalassospira mesophila</name>
    <dbReference type="NCBI Taxonomy" id="1293891"/>
    <lineage>
        <taxon>Bacteria</taxon>
        <taxon>Pseudomonadati</taxon>
        <taxon>Pseudomonadota</taxon>
        <taxon>Alphaproteobacteria</taxon>
        <taxon>Rhodospirillales</taxon>
        <taxon>Thalassospiraceae</taxon>
        <taxon>Thalassospira</taxon>
    </lineage>
</organism>